<dbReference type="Proteomes" id="UP000199058">
    <property type="component" value="Unassembled WGS sequence"/>
</dbReference>
<feature type="transmembrane region" description="Helical" evidence="2">
    <location>
        <begin position="110"/>
        <end position="126"/>
    </location>
</feature>
<evidence type="ECO:0000313" key="4">
    <source>
        <dbReference type="EMBL" id="SFC26786.1"/>
    </source>
</evidence>
<evidence type="ECO:0000259" key="3">
    <source>
        <dbReference type="PROSITE" id="PS51352"/>
    </source>
</evidence>
<dbReference type="InterPro" id="IPR000866">
    <property type="entry name" value="AhpC/TSA"/>
</dbReference>
<feature type="transmembrane region" description="Helical" evidence="2">
    <location>
        <begin position="39"/>
        <end position="61"/>
    </location>
</feature>
<keyword evidence="2" id="KW-0812">Transmembrane</keyword>
<dbReference type="RefSeq" id="WP_091962837.1">
    <property type="nucleotide sequence ID" value="NZ_FOLH01000004.1"/>
</dbReference>
<dbReference type="InterPro" id="IPR013766">
    <property type="entry name" value="Thioredoxin_domain"/>
</dbReference>
<keyword evidence="1" id="KW-0676">Redox-active center</keyword>
<dbReference type="SUPFAM" id="SSF52833">
    <property type="entry name" value="Thioredoxin-like"/>
    <property type="match status" value="1"/>
</dbReference>
<dbReference type="PANTHER" id="PTHR42852:SF13">
    <property type="entry name" value="PROTEIN DIPZ"/>
    <property type="match status" value="1"/>
</dbReference>
<evidence type="ECO:0000313" key="5">
    <source>
        <dbReference type="Proteomes" id="UP000199058"/>
    </source>
</evidence>
<dbReference type="PROSITE" id="PS00194">
    <property type="entry name" value="THIOREDOXIN_1"/>
    <property type="match status" value="1"/>
</dbReference>
<dbReference type="GO" id="GO:0016853">
    <property type="term" value="F:isomerase activity"/>
    <property type="evidence" value="ECO:0007669"/>
    <property type="project" value="UniProtKB-KW"/>
</dbReference>
<keyword evidence="2" id="KW-0472">Membrane</keyword>
<keyword evidence="4" id="KW-0413">Isomerase</keyword>
<proteinExistence type="predicted"/>
<gene>
    <name evidence="4" type="ORF">SAMN05660443_1995</name>
</gene>
<dbReference type="OrthoDB" id="9799347at2"/>
<feature type="transmembrane region" description="Helical" evidence="2">
    <location>
        <begin position="81"/>
        <end position="98"/>
    </location>
</feature>
<keyword evidence="2" id="KW-1133">Transmembrane helix</keyword>
<keyword evidence="5" id="KW-1185">Reference proteome</keyword>
<dbReference type="Pfam" id="PF00578">
    <property type="entry name" value="AhpC-TSA"/>
    <property type="match status" value="1"/>
</dbReference>
<dbReference type="PANTHER" id="PTHR42852">
    <property type="entry name" value="THIOL:DISULFIDE INTERCHANGE PROTEIN DSBE"/>
    <property type="match status" value="1"/>
</dbReference>
<organism evidence="4 5">
    <name type="scientific">Marinospirillum celere</name>
    <dbReference type="NCBI Taxonomy" id="1122252"/>
    <lineage>
        <taxon>Bacteria</taxon>
        <taxon>Pseudomonadati</taxon>
        <taxon>Pseudomonadota</taxon>
        <taxon>Gammaproteobacteria</taxon>
        <taxon>Oceanospirillales</taxon>
        <taxon>Oceanospirillaceae</taxon>
        <taxon>Marinospirillum</taxon>
    </lineage>
</organism>
<dbReference type="Gene3D" id="3.40.30.10">
    <property type="entry name" value="Glutaredoxin"/>
    <property type="match status" value="1"/>
</dbReference>
<dbReference type="CDD" id="cd02966">
    <property type="entry name" value="TlpA_like_family"/>
    <property type="match status" value="1"/>
</dbReference>
<protein>
    <submittedName>
        <fullName evidence="4">Thiol-disulfide isomerase or thioredoxin</fullName>
    </submittedName>
</protein>
<dbReference type="STRING" id="1122252.SAMN05660443_1995"/>
<dbReference type="GO" id="GO:0015036">
    <property type="term" value="F:disulfide oxidoreductase activity"/>
    <property type="evidence" value="ECO:0007669"/>
    <property type="project" value="UniProtKB-ARBA"/>
</dbReference>
<dbReference type="EMBL" id="FOLH01000004">
    <property type="protein sequence ID" value="SFC26786.1"/>
    <property type="molecule type" value="Genomic_DNA"/>
</dbReference>
<evidence type="ECO:0000256" key="2">
    <source>
        <dbReference type="SAM" id="Phobius"/>
    </source>
</evidence>
<dbReference type="GO" id="GO:0016209">
    <property type="term" value="F:antioxidant activity"/>
    <property type="evidence" value="ECO:0007669"/>
    <property type="project" value="InterPro"/>
</dbReference>
<dbReference type="InterPro" id="IPR050553">
    <property type="entry name" value="Thioredoxin_ResA/DsbE_sf"/>
</dbReference>
<dbReference type="InterPro" id="IPR017937">
    <property type="entry name" value="Thioredoxin_CS"/>
</dbReference>
<name>A0A1I1HSC3_9GAMM</name>
<accession>A0A1I1HSC3</accession>
<feature type="domain" description="Thioredoxin" evidence="3">
    <location>
        <begin position="129"/>
        <end position="265"/>
    </location>
</feature>
<dbReference type="InterPro" id="IPR036249">
    <property type="entry name" value="Thioredoxin-like_sf"/>
</dbReference>
<dbReference type="PROSITE" id="PS51352">
    <property type="entry name" value="THIOREDOXIN_2"/>
    <property type="match status" value="1"/>
</dbReference>
<sequence>MDAITLGPLMLPFSRLPGIFALLALVVTSEVLDKKYPGIARWGWLTALIAAVGGRLGFAAMTPSAYWSEPWTLVYFWQPGYSWWAALLAALIFSGFYWSRHQQLRKQGAVILASAAALGLGTLLLLPNTGTGEQLPGLQVFSLEGEEIQLTDFKGEPLVVNLWATWCPPCRREMPMLESYEEDDRLQVVLINQGESLLAVQEYLQEDGLEFAALFLDPAQEAMQLYQAPGLPATLFYNEAGELVDRHFGELSRGQIEQFIRRHGRTSD</sequence>
<reference evidence="4 5" key="1">
    <citation type="submission" date="2016-10" db="EMBL/GenBank/DDBJ databases">
        <authorList>
            <person name="de Groot N.N."/>
        </authorList>
    </citation>
    <scope>NUCLEOTIDE SEQUENCE [LARGE SCALE GENOMIC DNA]</scope>
    <source>
        <strain evidence="4 5">DSM 18438</strain>
    </source>
</reference>
<feature type="transmembrane region" description="Helical" evidence="2">
    <location>
        <begin position="6"/>
        <end position="27"/>
    </location>
</feature>
<evidence type="ECO:0000256" key="1">
    <source>
        <dbReference type="ARBA" id="ARBA00023284"/>
    </source>
</evidence>
<dbReference type="AlphaFoldDB" id="A0A1I1HSC3"/>